<dbReference type="Proteomes" id="UP000230033">
    <property type="component" value="Unassembled WGS sequence"/>
</dbReference>
<comment type="caution">
    <text evidence="1">The sequence shown here is derived from an EMBL/GenBank/DDBJ whole genome shotgun (WGS) entry which is preliminary data.</text>
</comment>
<dbReference type="AlphaFoldDB" id="A0A2H0WMB5"/>
<protein>
    <submittedName>
        <fullName evidence="1">Uncharacterized protein</fullName>
    </submittedName>
</protein>
<organism evidence="1 2">
    <name type="scientific">Candidatus Shapirobacteria bacterium CG09_land_8_20_14_0_10_47_13</name>
    <dbReference type="NCBI Taxonomy" id="1974481"/>
    <lineage>
        <taxon>Bacteria</taxon>
        <taxon>Candidatus Shapironibacteriota</taxon>
    </lineage>
</organism>
<gene>
    <name evidence="1" type="ORF">COT65_02295</name>
</gene>
<accession>A0A2H0WMB5</accession>
<evidence type="ECO:0000313" key="1">
    <source>
        <dbReference type="EMBL" id="PIS13796.1"/>
    </source>
</evidence>
<evidence type="ECO:0000313" key="2">
    <source>
        <dbReference type="Proteomes" id="UP000230033"/>
    </source>
</evidence>
<name>A0A2H0WMB5_9BACT</name>
<dbReference type="EMBL" id="PEZJ01000029">
    <property type="protein sequence ID" value="PIS13796.1"/>
    <property type="molecule type" value="Genomic_DNA"/>
</dbReference>
<sequence length="84" mass="9515">MSNLKISVIPQFWKDWKRVCKKHKSKGFSFASPQEELNPGSDEFKIESIGILNAIKNSIANSIEEKCLDGQSPLYDRQPFLSNG</sequence>
<proteinExistence type="predicted"/>
<reference evidence="2" key="1">
    <citation type="submission" date="2017-09" db="EMBL/GenBank/DDBJ databases">
        <title>Depth-based differentiation of microbial function through sediment-hosted aquifers and enrichment of novel symbionts in the deep terrestrial subsurface.</title>
        <authorList>
            <person name="Probst A.J."/>
            <person name="Ladd B."/>
            <person name="Jarett J.K."/>
            <person name="Geller-Mcgrath D.E."/>
            <person name="Sieber C.M.K."/>
            <person name="Emerson J.B."/>
            <person name="Anantharaman K."/>
            <person name="Thomas B.C."/>
            <person name="Malmstrom R."/>
            <person name="Stieglmeier M."/>
            <person name="Klingl A."/>
            <person name="Woyke T."/>
            <person name="Ryan C.M."/>
            <person name="Banfield J.F."/>
        </authorList>
    </citation>
    <scope>NUCLEOTIDE SEQUENCE [LARGE SCALE GENOMIC DNA]</scope>
</reference>